<name>A0A1D3JRJ7_PSEVE</name>
<dbReference type="RefSeq" id="WP_017844470.1">
    <property type="nucleotide sequence ID" value="NZ_AOUH01000004.1"/>
</dbReference>
<protein>
    <submittedName>
        <fullName evidence="1">Uncharacterized protein</fullName>
    </submittedName>
</protein>
<organism evidence="1 2">
    <name type="scientific">Pseudomonas veronii 1YdBTEX2</name>
    <dbReference type="NCBI Taxonomy" id="1295141"/>
    <lineage>
        <taxon>Bacteria</taxon>
        <taxon>Pseudomonadati</taxon>
        <taxon>Pseudomonadota</taxon>
        <taxon>Gammaproteobacteria</taxon>
        <taxon>Pseudomonadales</taxon>
        <taxon>Pseudomonadaceae</taxon>
        <taxon>Pseudomonas</taxon>
    </lineage>
</organism>
<evidence type="ECO:0000313" key="1">
    <source>
        <dbReference type="EMBL" id="SBW78635.1"/>
    </source>
</evidence>
<dbReference type="GeneID" id="47554221"/>
<proteinExistence type="predicted"/>
<dbReference type="Proteomes" id="UP000245431">
    <property type="component" value="Chromosome PVE_r1"/>
</dbReference>
<dbReference type="EMBL" id="LT599583">
    <property type="protein sequence ID" value="SBW78635.1"/>
    <property type="molecule type" value="Genomic_DNA"/>
</dbReference>
<accession>A0A1D3JRJ7</accession>
<reference evidence="2" key="1">
    <citation type="submission" date="2016-07" db="EMBL/GenBank/DDBJ databases">
        <authorList>
            <person name="Florea S."/>
            <person name="Webb J.S."/>
            <person name="Jaromczyk J."/>
            <person name="Schardl C.L."/>
        </authorList>
    </citation>
    <scope>NUCLEOTIDE SEQUENCE [LARGE SCALE GENOMIC DNA]</scope>
    <source>
        <strain evidence="2">1YdBTEX2</strain>
    </source>
</reference>
<gene>
    <name evidence="1" type="ORF">PVE_R1G0747</name>
</gene>
<evidence type="ECO:0000313" key="2">
    <source>
        <dbReference type="Proteomes" id="UP000245431"/>
    </source>
</evidence>
<dbReference type="AlphaFoldDB" id="A0A1D3JRJ7"/>
<sequence>MAIPTTSCDVQVQIWVDDNAVTNGSTAGVYLVDNRISAGTTHEGTANLNTAASKGSNVCWQVFLINPKSTSQVSIAAFGNSSAWGFSGQPQTASDNASAYTGTVQNAGTASYPVSLNVQVAGGSGITVKLNPSVTVSA</sequence>